<name>A0A4Z0D957_9FIRM</name>
<keyword evidence="6 7" id="KW-0472">Membrane</keyword>
<accession>A0A4Z0D957</accession>
<evidence type="ECO:0000256" key="2">
    <source>
        <dbReference type="ARBA" id="ARBA00022692"/>
    </source>
</evidence>
<dbReference type="PANTHER" id="PTHR24221">
    <property type="entry name" value="ATP-BINDING CASSETTE SUB-FAMILY B"/>
    <property type="match status" value="1"/>
</dbReference>
<dbReference type="InterPro" id="IPR017871">
    <property type="entry name" value="ABC_transporter-like_CS"/>
</dbReference>
<dbReference type="InterPro" id="IPR036640">
    <property type="entry name" value="ABC1_TM_sf"/>
</dbReference>
<dbReference type="GO" id="GO:0140359">
    <property type="term" value="F:ABC-type transporter activity"/>
    <property type="evidence" value="ECO:0007669"/>
    <property type="project" value="InterPro"/>
</dbReference>
<dbReference type="CDD" id="cd03228">
    <property type="entry name" value="ABCC_MRP_Like"/>
    <property type="match status" value="1"/>
</dbReference>
<comment type="subcellular location">
    <subcellularLocation>
        <location evidence="1">Cell membrane</location>
        <topology evidence="1">Multi-pass membrane protein</topology>
    </subcellularLocation>
</comment>
<dbReference type="SUPFAM" id="SSF90123">
    <property type="entry name" value="ABC transporter transmembrane region"/>
    <property type="match status" value="1"/>
</dbReference>
<keyword evidence="11" id="KW-1185">Reference proteome</keyword>
<evidence type="ECO:0000256" key="3">
    <source>
        <dbReference type="ARBA" id="ARBA00022741"/>
    </source>
</evidence>
<evidence type="ECO:0000259" key="8">
    <source>
        <dbReference type="PROSITE" id="PS50893"/>
    </source>
</evidence>
<keyword evidence="4 10" id="KW-0067">ATP-binding</keyword>
<dbReference type="InterPro" id="IPR039421">
    <property type="entry name" value="Type_1_exporter"/>
</dbReference>
<dbReference type="RefSeq" id="WP_135270361.1">
    <property type="nucleotide sequence ID" value="NZ_SRIB01000002.1"/>
</dbReference>
<dbReference type="Gene3D" id="1.20.1560.10">
    <property type="entry name" value="ABC transporter type 1, transmembrane domain"/>
    <property type="match status" value="1"/>
</dbReference>
<comment type="caution">
    <text evidence="10">The sequence shown here is derived from an EMBL/GenBank/DDBJ whole genome shotgun (WGS) entry which is preliminary data.</text>
</comment>
<gene>
    <name evidence="10" type="ORF">E4100_02075</name>
</gene>
<reference evidence="10 11" key="1">
    <citation type="submission" date="2019-03" db="EMBL/GenBank/DDBJ databases">
        <title>Draft genome sequence data and analysis of a Fermenting Bacterium, Soehngenia longevitae strain 1933PT, isolated from petroleum reservoir in Azerbaijan.</title>
        <authorList>
            <person name="Grouzdev D.S."/>
            <person name="Bidzhieva S.K."/>
            <person name="Sokolova D.S."/>
            <person name="Tourova T.P."/>
            <person name="Poltaraus A.B."/>
            <person name="Nazina T.N."/>
        </authorList>
    </citation>
    <scope>NUCLEOTIDE SEQUENCE [LARGE SCALE GENOMIC DNA]</scope>
    <source>
        <strain evidence="10 11">1933P</strain>
    </source>
</reference>
<feature type="domain" description="ABC transmembrane type-1" evidence="9">
    <location>
        <begin position="14"/>
        <end position="283"/>
    </location>
</feature>
<dbReference type="Gene3D" id="3.40.50.300">
    <property type="entry name" value="P-loop containing nucleotide triphosphate hydrolases"/>
    <property type="match status" value="1"/>
</dbReference>
<dbReference type="PROSITE" id="PS00211">
    <property type="entry name" value="ABC_TRANSPORTER_1"/>
    <property type="match status" value="1"/>
</dbReference>
<dbReference type="OrthoDB" id="3185510at2"/>
<dbReference type="GO" id="GO:0005886">
    <property type="term" value="C:plasma membrane"/>
    <property type="evidence" value="ECO:0007669"/>
    <property type="project" value="UniProtKB-SubCell"/>
</dbReference>
<evidence type="ECO:0000256" key="5">
    <source>
        <dbReference type="ARBA" id="ARBA00022989"/>
    </source>
</evidence>
<evidence type="ECO:0000259" key="9">
    <source>
        <dbReference type="PROSITE" id="PS50929"/>
    </source>
</evidence>
<evidence type="ECO:0000256" key="6">
    <source>
        <dbReference type="ARBA" id="ARBA00023136"/>
    </source>
</evidence>
<proteinExistence type="predicted"/>
<organism evidence="10 11">
    <name type="scientific">Soehngenia longivitae</name>
    <dbReference type="NCBI Taxonomy" id="2562294"/>
    <lineage>
        <taxon>Bacteria</taxon>
        <taxon>Bacillati</taxon>
        <taxon>Bacillota</taxon>
        <taxon>Tissierellia</taxon>
        <taxon>Tissierellales</taxon>
        <taxon>Tissierellaceae</taxon>
        <taxon>Soehngenia</taxon>
    </lineage>
</organism>
<dbReference type="GO" id="GO:0016887">
    <property type="term" value="F:ATP hydrolysis activity"/>
    <property type="evidence" value="ECO:0007669"/>
    <property type="project" value="InterPro"/>
</dbReference>
<keyword evidence="3" id="KW-0547">Nucleotide-binding</keyword>
<dbReference type="Proteomes" id="UP000298381">
    <property type="component" value="Unassembled WGS sequence"/>
</dbReference>
<dbReference type="InterPro" id="IPR011527">
    <property type="entry name" value="ABC1_TM_dom"/>
</dbReference>
<dbReference type="PANTHER" id="PTHR24221:SF654">
    <property type="entry name" value="ATP-BINDING CASSETTE SUB-FAMILY B MEMBER 6"/>
    <property type="match status" value="1"/>
</dbReference>
<evidence type="ECO:0000313" key="10">
    <source>
        <dbReference type="EMBL" id="TFZ41385.1"/>
    </source>
</evidence>
<dbReference type="SUPFAM" id="SSF52540">
    <property type="entry name" value="P-loop containing nucleoside triphosphate hydrolases"/>
    <property type="match status" value="1"/>
</dbReference>
<dbReference type="Pfam" id="PF00005">
    <property type="entry name" value="ABC_tran"/>
    <property type="match status" value="1"/>
</dbReference>
<evidence type="ECO:0000313" key="11">
    <source>
        <dbReference type="Proteomes" id="UP000298381"/>
    </source>
</evidence>
<dbReference type="Pfam" id="PF00664">
    <property type="entry name" value="ABC_membrane"/>
    <property type="match status" value="1"/>
</dbReference>
<feature type="domain" description="ABC transporter" evidence="8">
    <location>
        <begin position="311"/>
        <end position="518"/>
    </location>
</feature>
<dbReference type="GO" id="GO:0034040">
    <property type="term" value="F:ATPase-coupled lipid transmembrane transporter activity"/>
    <property type="evidence" value="ECO:0007669"/>
    <property type="project" value="TreeGrafter"/>
</dbReference>
<dbReference type="SMART" id="SM00382">
    <property type="entry name" value="AAA"/>
    <property type="match status" value="1"/>
</dbReference>
<feature type="transmembrane region" description="Helical" evidence="7">
    <location>
        <begin position="12"/>
        <end position="37"/>
    </location>
</feature>
<sequence>MSKIHIEGYKKFTILMVAIVLISSVFSLISPILINYWSNIGQEITNEEILILLGVMILATGTKIVLTYFREKFAKEFNKKNFKNYLSQYYKLDYDYITEQGPMTLMERMIIGVNSIYQYLTGDAIQIYSNIVILLGILTIVFLQNKVIFLILFLLIPLHYFGYKHLNKELSERSKQLQEISSTRWRDILSILNQTDYIKQLGDYQHINKIIDFNLEEIYKAQSKVNVYAQSSSALISGISNVAQTMIMVLTILRGLESNNYMSILLISVLIPLFNQSLQGITNSNLNRRDFDISNSFFSTWKSHLETEGSVNLKEINSLEINLDEMRIGDHHKKMNINERYLPGDFIWVKGDSGTGKSTLLKLIPRFRTVDGILINGRKISEYTLESLRHRIEYLSQNVPIIKGTLRDNLFLDIPYSSKIEEEMKKDPLLASIFKNKTMDSIITEGAGNLSGGEKQKIAVARILYNDVDLLLLDEITSGIDEETAKEIYDRIFEKMKNKIVFVISHNDLPSKYTNKIIEIK</sequence>
<dbReference type="InterPro" id="IPR003439">
    <property type="entry name" value="ABC_transporter-like_ATP-bd"/>
</dbReference>
<protein>
    <submittedName>
        <fullName evidence="10">ABC transporter ATP-binding protein</fullName>
    </submittedName>
</protein>
<evidence type="ECO:0000256" key="4">
    <source>
        <dbReference type="ARBA" id="ARBA00022840"/>
    </source>
</evidence>
<dbReference type="EMBL" id="SRIB01000002">
    <property type="protein sequence ID" value="TFZ41385.1"/>
    <property type="molecule type" value="Genomic_DNA"/>
</dbReference>
<dbReference type="GO" id="GO:0005524">
    <property type="term" value="F:ATP binding"/>
    <property type="evidence" value="ECO:0007669"/>
    <property type="project" value="UniProtKB-KW"/>
</dbReference>
<dbReference type="InterPro" id="IPR027417">
    <property type="entry name" value="P-loop_NTPase"/>
</dbReference>
<dbReference type="InterPro" id="IPR003593">
    <property type="entry name" value="AAA+_ATPase"/>
</dbReference>
<evidence type="ECO:0000256" key="1">
    <source>
        <dbReference type="ARBA" id="ARBA00004651"/>
    </source>
</evidence>
<dbReference type="PROSITE" id="PS50929">
    <property type="entry name" value="ABC_TM1F"/>
    <property type="match status" value="1"/>
</dbReference>
<dbReference type="PROSITE" id="PS50893">
    <property type="entry name" value="ABC_TRANSPORTER_2"/>
    <property type="match status" value="1"/>
</dbReference>
<keyword evidence="2 7" id="KW-0812">Transmembrane</keyword>
<evidence type="ECO:0000256" key="7">
    <source>
        <dbReference type="SAM" id="Phobius"/>
    </source>
</evidence>
<feature type="transmembrane region" description="Helical" evidence="7">
    <location>
        <begin position="49"/>
        <end position="69"/>
    </location>
</feature>
<dbReference type="AlphaFoldDB" id="A0A4Z0D957"/>
<keyword evidence="5 7" id="KW-1133">Transmembrane helix</keyword>